<feature type="signal peptide" evidence="2">
    <location>
        <begin position="1"/>
        <end position="22"/>
    </location>
</feature>
<name>A0A975J344_9BACT</name>
<gene>
    <name evidence="3" type="ORF">KBB96_09525</name>
</gene>
<dbReference type="Proteomes" id="UP000676169">
    <property type="component" value="Chromosome"/>
</dbReference>
<dbReference type="AlphaFoldDB" id="A0A975J344"/>
<feature type="compositionally biased region" description="Gly residues" evidence="1">
    <location>
        <begin position="157"/>
        <end position="166"/>
    </location>
</feature>
<evidence type="ECO:0000256" key="2">
    <source>
        <dbReference type="SAM" id="SignalP"/>
    </source>
</evidence>
<keyword evidence="2" id="KW-0732">Signal</keyword>
<protein>
    <submittedName>
        <fullName evidence="3">Uncharacterized protein</fullName>
    </submittedName>
</protein>
<sequence>MKVKTCFAASLCLLCAGVRSQASQDQLVQALSADWTFEDDIKASVKLDEAGVAFKSIRIQIKDKSIEIPPAEFKDLRYPDVSRITLIKLTSLTDGPMKWAVKIHYFYDTYTWGEAWSEVTFHLSDTEYLSRETKIPTGKDTWKYVSKEKGKPEASSGTGGKVEGIK</sequence>
<proteinExistence type="predicted"/>
<dbReference type="EMBL" id="CP073100">
    <property type="protein sequence ID" value="QUE53119.1"/>
    <property type="molecule type" value="Genomic_DNA"/>
</dbReference>
<accession>A0A975J344</accession>
<evidence type="ECO:0000256" key="1">
    <source>
        <dbReference type="SAM" id="MobiDB-lite"/>
    </source>
</evidence>
<feature type="chain" id="PRO_5037892116" evidence="2">
    <location>
        <begin position="23"/>
        <end position="166"/>
    </location>
</feature>
<feature type="region of interest" description="Disordered" evidence="1">
    <location>
        <begin position="146"/>
        <end position="166"/>
    </location>
</feature>
<dbReference type="KEGG" id="lamb:KBB96_09525"/>
<reference evidence="3" key="1">
    <citation type="submission" date="2021-04" db="EMBL/GenBank/DDBJ databases">
        <title>Luteolibacter sp. 32A isolated from the skin of an Anderson's salamander (Ambystoma andersonii).</title>
        <authorList>
            <person name="Spergser J."/>
            <person name="Busse H.-J."/>
        </authorList>
    </citation>
    <scope>NUCLEOTIDE SEQUENCE</scope>
    <source>
        <strain evidence="3">32A</strain>
    </source>
</reference>
<evidence type="ECO:0000313" key="4">
    <source>
        <dbReference type="Proteomes" id="UP000676169"/>
    </source>
</evidence>
<evidence type="ECO:0000313" key="3">
    <source>
        <dbReference type="EMBL" id="QUE53119.1"/>
    </source>
</evidence>
<keyword evidence="4" id="KW-1185">Reference proteome</keyword>
<dbReference type="RefSeq" id="WP_211634463.1">
    <property type="nucleotide sequence ID" value="NZ_CP073100.1"/>
</dbReference>
<organism evidence="3 4">
    <name type="scientific">Luteolibacter ambystomatis</name>
    <dbReference type="NCBI Taxonomy" id="2824561"/>
    <lineage>
        <taxon>Bacteria</taxon>
        <taxon>Pseudomonadati</taxon>
        <taxon>Verrucomicrobiota</taxon>
        <taxon>Verrucomicrobiia</taxon>
        <taxon>Verrucomicrobiales</taxon>
        <taxon>Verrucomicrobiaceae</taxon>
        <taxon>Luteolibacter</taxon>
    </lineage>
</organism>